<organism evidence="1">
    <name type="scientific">Pararge aegeria</name>
    <name type="common">speckled wood butterfly</name>
    <dbReference type="NCBI Taxonomy" id="116150"/>
    <lineage>
        <taxon>Eukaryota</taxon>
        <taxon>Metazoa</taxon>
        <taxon>Ecdysozoa</taxon>
        <taxon>Arthropoda</taxon>
        <taxon>Hexapoda</taxon>
        <taxon>Insecta</taxon>
        <taxon>Pterygota</taxon>
        <taxon>Neoptera</taxon>
        <taxon>Endopterygota</taxon>
        <taxon>Lepidoptera</taxon>
        <taxon>Glossata</taxon>
        <taxon>Ditrysia</taxon>
        <taxon>Papilionoidea</taxon>
        <taxon>Nymphalidae</taxon>
        <taxon>Satyrinae</taxon>
        <taxon>Satyrini</taxon>
        <taxon>Parargina</taxon>
        <taxon>Pararge</taxon>
    </lineage>
</organism>
<dbReference type="EMBL" id="GAIX01011435">
    <property type="protein sequence ID" value="JAA81125.1"/>
    <property type="molecule type" value="Transcribed_RNA"/>
</dbReference>
<feature type="non-terminal residue" evidence="1">
    <location>
        <position position="73"/>
    </location>
</feature>
<name>S4P3W4_9NEOP</name>
<accession>S4P3W4</accession>
<sequence length="73" mass="8178">MLNIAYTLRCVPYTVGKRISCKQFRYFCVERVGRIQSAARVYSGAATSRPLPQPVLSPLPTRIPVPLPQSPFL</sequence>
<protein>
    <submittedName>
        <fullName evidence="1">Uncharacterized protein</fullName>
    </submittedName>
</protein>
<reference evidence="1" key="2">
    <citation type="submission" date="2013-05" db="EMBL/GenBank/DDBJ databases">
        <authorList>
            <person name="Carter J.-M."/>
            <person name="Baker S.C."/>
            <person name="Pink R."/>
            <person name="Carter D.R.F."/>
            <person name="Collins A."/>
            <person name="Tomlin J."/>
            <person name="Gibbs M."/>
            <person name="Breuker C.J."/>
        </authorList>
    </citation>
    <scope>NUCLEOTIDE SEQUENCE</scope>
    <source>
        <tissue evidence="1">Ovary</tissue>
    </source>
</reference>
<evidence type="ECO:0000313" key="1">
    <source>
        <dbReference type="EMBL" id="JAA81125.1"/>
    </source>
</evidence>
<dbReference type="AlphaFoldDB" id="S4P3W4"/>
<reference evidence="1" key="1">
    <citation type="journal article" date="2013" name="BMC Genomics">
        <title>Unscrambling butterfly oogenesis.</title>
        <authorList>
            <person name="Carter J.M."/>
            <person name="Baker S.C."/>
            <person name="Pink R."/>
            <person name="Carter D.R."/>
            <person name="Collins A."/>
            <person name="Tomlin J."/>
            <person name="Gibbs M."/>
            <person name="Breuker C.J."/>
        </authorList>
    </citation>
    <scope>NUCLEOTIDE SEQUENCE</scope>
    <source>
        <tissue evidence="1">Ovary</tissue>
    </source>
</reference>
<proteinExistence type="predicted"/>